<evidence type="ECO:0000313" key="10">
    <source>
        <dbReference type="EMBL" id="AKE41603.1"/>
    </source>
</evidence>
<comment type="catalytic activity">
    <reaction evidence="2 8">
        <text>Release of an N-terminal amino acid, preferentially leucine, but not glutamic or aspartic acids.</text>
        <dbReference type="EC" id="3.4.11.10"/>
    </reaction>
</comment>
<dbReference type="Pfam" id="PF00883">
    <property type="entry name" value="Peptidase_M17"/>
    <property type="match status" value="1"/>
</dbReference>
<comment type="subcellular location">
    <subcellularLocation>
        <location evidence="8">Cytoplasm</location>
    </subcellularLocation>
</comment>
<reference evidence="10 11" key="1">
    <citation type="journal article" date="2015" name="Genome Announc.">
        <title>Complete Genome Sequence of Corynebacterium kutscheri DSM 20755, a Corynebacterial Type Strain with Remarkably Low G+C Content of Chromosomal DNA.</title>
        <authorList>
            <person name="Ruckert C."/>
            <person name="Albersmeier A."/>
            <person name="Winkler A."/>
            <person name="Tauch A."/>
        </authorList>
    </citation>
    <scope>NUCLEOTIDE SEQUENCE [LARGE SCALE GENOMIC DNA]</scope>
    <source>
        <strain evidence="10 11">DSM 20755</strain>
    </source>
</reference>
<keyword evidence="8" id="KW-0963">Cytoplasm</keyword>
<feature type="binding site" evidence="8">
    <location>
        <position position="266"/>
    </location>
    <ligand>
        <name>Mn(2+)</name>
        <dbReference type="ChEBI" id="CHEBI:29035"/>
        <label>2</label>
    </ligand>
</feature>
<feature type="domain" description="Cytosol aminopeptidase" evidence="9">
    <location>
        <begin position="341"/>
        <end position="348"/>
    </location>
</feature>
<dbReference type="GO" id="GO:0005737">
    <property type="term" value="C:cytoplasm"/>
    <property type="evidence" value="ECO:0007669"/>
    <property type="project" value="UniProtKB-SubCell"/>
</dbReference>
<evidence type="ECO:0000256" key="4">
    <source>
        <dbReference type="ARBA" id="ARBA00022438"/>
    </source>
</evidence>
<dbReference type="SUPFAM" id="SSF53187">
    <property type="entry name" value="Zn-dependent exopeptidases"/>
    <property type="match status" value="1"/>
</dbReference>
<name>A0A0F6R2E7_9CORY</name>
<dbReference type="InterPro" id="IPR008283">
    <property type="entry name" value="Peptidase_M17_N"/>
</dbReference>
<dbReference type="KEGG" id="cku:UL82_07205"/>
<dbReference type="OrthoDB" id="9809354at2"/>
<dbReference type="PROSITE" id="PS00631">
    <property type="entry name" value="CYTOSOL_AP"/>
    <property type="match status" value="1"/>
</dbReference>
<dbReference type="GO" id="GO:0030145">
    <property type="term" value="F:manganese ion binding"/>
    <property type="evidence" value="ECO:0007669"/>
    <property type="project" value="UniProtKB-UniRule"/>
</dbReference>
<keyword evidence="4 8" id="KW-0031">Aminopeptidase</keyword>
<evidence type="ECO:0000259" key="9">
    <source>
        <dbReference type="PROSITE" id="PS00631"/>
    </source>
</evidence>
<evidence type="ECO:0000256" key="5">
    <source>
        <dbReference type="ARBA" id="ARBA00022670"/>
    </source>
</evidence>
<evidence type="ECO:0000313" key="11">
    <source>
        <dbReference type="Proteomes" id="UP000033457"/>
    </source>
</evidence>
<dbReference type="Gene3D" id="3.40.630.10">
    <property type="entry name" value="Zn peptidases"/>
    <property type="match status" value="1"/>
</dbReference>
<evidence type="ECO:0000256" key="3">
    <source>
        <dbReference type="ARBA" id="ARBA00009528"/>
    </source>
</evidence>
<dbReference type="Pfam" id="PF02789">
    <property type="entry name" value="Peptidase_M17_N"/>
    <property type="match status" value="1"/>
</dbReference>
<dbReference type="GO" id="GO:0006508">
    <property type="term" value="P:proteolysis"/>
    <property type="evidence" value="ECO:0007669"/>
    <property type="project" value="UniProtKB-KW"/>
</dbReference>
<dbReference type="PANTHER" id="PTHR11963">
    <property type="entry name" value="LEUCINE AMINOPEPTIDASE-RELATED"/>
    <property type="match status" value="1"/>
</dbReference>
<feature type="binding site" evidence="8">
    <location>
        <position position="345"/>
    </location>
    <ligand>
        <name>Mn(2+)</name>
        <dbReference type="ChEBI" id="CHEBI:29035"/>
        <label>1</label>
    </ligand>
</feature>
<keyword evidence="5 8" id="KW-0645">Protease</keyword>
<dbReference type="EC" id="3.4.11.1" evidence="8"/>
<dbReference type="EC" id="3.4.11.10" evidence="8"/>
<dbReference type="AlphaFoldDB" id="A0A0F6R2E7"/>
<dbReference type="PRINTS" id="PR00481">
    <property type="entry name" value="LAMNOPPTDASE"/>
</dbReference>
<dbReference type="InterPro" id="IPR043472">
    <property type="entry name" value="Macro_dom-like"/>
</dbReference>
<feature type="binding site" evidence="8">
    <location>
        <position position="284"/>
    </location>
    <ligand>
        <name>Mn(2+)</name>
        <dbReference type="ChEBI" id="CHEBI:29035"/>
        <label>2</label>
    </ligand>
</feature>
<gene>
    <name evidence="8 10" type="primary">pepA</name>
    <name evidence="10" type="ORF">UL82_07205</name>
</gene>
<evidence type="ECO:0000256" key="1">
    <source>
        <dbReference type="ARBA" id="ARBA00000135"/>
    </source>
</evidence>
<feature type="binding site" evidence="8">
    <location>
        <position position="261"/>
    </location>
    <ligand>
        <name>Mn(2+)</name>
        <dbReference type="ChEBI" id="CHEBI:29035"/>
        <label>2</label>
    </ligand>
</feature>
<dbReference type="PANTHER" id="PTHR11963:SF23">
    <property type="entry name" value="CYTOSOL AMINOPEPTIDASE"/>
    <property type="match status" value="1"/>
</dbReference>
<dbReference type="CDD" id="cd00433">
    <property type="entry name" value="Peptidase_M17"/>
    <property type="match status" value="1"/>
</dbReference>
<evidence type="ECO:0000256" key="6">
    <source>
        <dbReference type="ARBA" id="ARBA00022801"/>
    </source>
</evidence>
<comment type="catalytic activity">
    <reaction evidence="1 8">
        <text>Release of an N-terminal amino acid, Xaa-|-Yaa-, in which Xaa is preferably Leu, but may be other amino acids including Pro although not Arg or Lys, and Yaa may be Pro. Amino acid amides and methyl esters are also readily hydrolyzed, but rates on arylamides are exceedingly low.</text>
        <dbReference type="EC" id="3.4.11.1"/>
    </reaction>
</comment>
<protein>
    <recommendedName>
        <fullName evidence="8">Probable cytosol aminopeptidase</fullName>
        <ecNumber evidence="8">3.4.11.1</ecNumber>
    </recommendedName>
    <alternativeName>
        <fullName evidence="8">Leucine aminopeptidase</fullName>
        <shortName evidence="8">LAP</shortName>
        <ecNumber evidence="8">3.4.11.10</ecNumber>
    </alternativeName>
    <alternativeName>
        <fullName evidence="8">Leucyl aminopeptidase</fullName>
    </alternativeName>
</protein>
<dbReference type="Gene3D" id="3.40.220.10">
    <property type="entry name" value="Leucine Aminopeptidase, subunit E, domain 1"/>
    <property type="match status" value="1"/>
</dbReference>
<comment type="cofactor">
    <cofactor evidence="8">
        <name>Mn(2+)</name>
        <dbReference type="ChEBI" id="CHEBI:29035"/>
    </cofactor>
    <text evidence="8">Binds 2 manganese ions per subunit.</text>
</comment>
<feature type="active site" evidence="8">
    <location>
        <position position="347"/>
    </location>
</feature>
<proteinExistence type="inferred from homology"/>
<dbReference type="HOGENOM" id="CLU_013734_2_2_11"/>
<keyword evidence="11" id="KW-1185">Reference proteome</keyword>
<comment type="function">
    <text evidence="7 8">Presumably involved in the processing and regular turnover of intracellular proteins. Catalyzes the removal of unsubstituted N-terminal amino acids from various peptides.</text>
</comment>
<accession>A0A0F6R2E7</accession>
<evidence type="ECO:0000256" key="7">
    <source>
        <dbReference type="ARBA" id="ARBA00049972"/>
    </source>
</evidence>
<feature type="binding site" evidence="8">
    <location>
        <position position="343"/>
    </location>
    <ligand>
        <name>Mn(2+)</name>
        <dbReference type="ChEBI" id="CHEBI:29035"/>
        <label>1</label>
    </ligand>
</feature>
<feature type="active site" evidence="8">
    <location>
        <position position="273"/>
    </location>
</feature>
<organism evidence="10 11">
    <name type="scientific">Corynebacterium kutscheri</name>
    <dbReference type="NCBI Taxonomy" id="35755"/>
    <lineage>
        <taxon>Bacteria</taxon>
        <taxon>Bacillati</taxon>
        <taxon>Actinomycetota</taxon>
        <taxon>Actinomycetes</taxon>
        <taxon>Mycobacteriales</taxon>
        <taxon>Corynebacteriaceae</taxon>
        <taxon>Corynebacterium</taxon>
    </lineage>
</organism>
<keyword evidence="8" id="KW-0479">Metal-binding</keyword>
<dbReference type="RefSeq" id="WP_046441339.1">
    <property type="nucleotide sequence ID" value="NZ_CP011312.1"/>
</dbReference>
<dbReference type="GO" id="GO:0070006">
    <property type="term" value="F:metalloaminopeptidase activity"/>
    <property type="evidence" value="ECO:0007669"/>
    <property type="project" value="InterPro"/>
</dbReference>
<keyword evidence="8" id="KW-0464">Manganese</keyword>
<dbReference type="InterPro" id="IPR023042">
    <property type="entry name" value="Peptidase_M17_leu_NH2_pept"/>
</dbReference>
<dbReference type="SUPFAM" id="SSF52949">
    <property type="entry name" value="Macro domain-like"/>
    <property type="match status" value="1"/>
</dbReference>
<evidence type="ECO:0000256" key="8">
    <source>
        <dbReference type="HAMAP-Rule" id="MF_00181"/>
    </source>
</evidence>
<keyword evidence="6 8" id="KW-0378">Hydrolase</keyword>
<dbReference type="NCBIfam" id="NF002073">
    <property type="entry name" value="PRK00913.1-2"/>
    <property type="match status" value="1"/>
</dbReference>
<evidence type="ECO:0000256" key="2">
    <source>
        <dbReference type="ARBA" id="ARBA00000967"/>
    </source>
</evidence>
<sequence length="499" mass="52542">MSSFSLPATGATTQLVLSTQLPEEYAALVVPVFEGEEGLEFAVPELFDEPTALAIWELLNSVGAQGKANEITRVPAVEGLNCDFVVGVGLGDNENLDSDVLRNATGCAARSLTDIDTVVTTLNTFDLTAAVEGFGLGAYNYTGLKTKPGSQPVKKVIFFAEGETAEKEFAHAQTVVEAVVTARDLVNAPSSHLYPESYAEIMRGLGEAVGVQVDVLDEHALKEQGFGGILAVGMGSARKPRLVRMSWQPDNATQHVALVGKGITFDTGGISLKPGANMDNMISDMGGSAAVVATVVAAAKLNLPIQITATIPLAENMPDGSSYRPGDVITHYGGITSEILNTDAEGRIILSDAIARASEDEPDYLLEVATLTGAQIVALGDRTSGAMGSDDFRDIVARTGMEVGEPAWAMPIPEDIAEAMKSPVADLRNVSHSRSGGMLAAAAYLREFVGDDIQWAHVDIAGPSYNTASPYGFTPKRATGVPVRTFIKVLEALTIQEKA</sequence>
<comment type="similarity">
    <text evidence="3 8">Belongs to the peptidase M17 family.</text>
</comment>
<feature type="binding site" evidence="8">
    <location>
        <position position="345"/>
    </location>
    <ligand>
        <name>Mn(2+)</name>
        <dbReference type="ChEBI" id="CHEBI:29035"/>
        <label>2</label>
    </ligand>
</feature>
<dbReference type="EMBL" id="CP011312">
    <property type="protein sequence ID" value="AKE41603.1"/>
    <property type="molecule type" value="Genomic_DNA"/>
</dbReference>
<dbReference type="STRING" id="35755.UL82_07205"/>
<dbReference type="HAMAP" id="MF_00181">
    <property type="entry name" value="Cytosol_peptidase_M17"/>
    <property type="match status" value="1"/>
</dbReference>
<dbReference type="Proteomes" id="UP000033457">
    <property type="component" value="Chromosome"/>
</dbReference>
<dbReference type="InterPro" id="IPR011356">
    <property type="entry name" value="Leucine_aapep/pepB"/>
</dbReference>
<feature type="binding site" evidence="8">
    <location>
        <position position="266"/>
    </location>
    <ligand>
        <name>Mn(2+)</name>
        <dbReference type="ChEBI" id="CHEBI:29035"/>
        <label>1</label>
    </ligand>
</feature>
<dbReference type="InterPro" id="IPR000819">
    <property type="entry name" value="Peptidase_M17_C"/>
</dbReference>